<dbReference type="EMBL" id="CAJVQC010081729">
    <property type="protein sequence ID" value="CAG8819001.1"/>
    <property type="molecule type" value="Genomic_DNA"/>
</dbReference>
<sequence>PSLLSFLGYRLHDNTLEQEEIEHSRYKHKLETILKYHDKTSETGKIARAVKKVP</sequence>
<feature type="non-terminal residue" evidence="1">
    <location>
        <position position="54"/>
    </location>
</feature>
<evidence type="ECO:0000313" key="1">
    <source>
        <dbReference type="EMBL" id="CAG8819001.1"/>
    </source>
</evidence>
<comment type="caution">
    <text evidence="1">The sequence shown here is derived from an EMBL/GenBank/DDBJ whole genome shotgun (WGS) entry which is preliminary data.</text>
</comment>
<reference evidence="1" key="1">
    <citation type="submission" date="2021-06" db="EMBL/GenBank/DDBJ databases">
        <authorList>
            <person name="Kallberg Y."/>
            <person name="Tangrot J."/>
            <person name="Rosling A."/>
        </authorList>
    </citation>
    <scope>NUCLEOTIDE SEQUENCE</scope>
    <source>
        <strain evidence="1">MA461A</strain>
    </source>
</reference>
<feature type="non-terminal residue" evidence="1">
    <location>
        <position position="1"/>
    </location>
</feature>
<organism evidence="1 2">
    <name type="scientific">Racocetra persica</name>
    <dbReference type="NCBI Taxonomy" id="160502"/>
    <lineage>
        <taxon>Eukaryota</taxon>
        <taxon>Fungi</taxon>
        <taxon>Fungi incertae sedis</taxon>
        <taxon>Mucoromycota</taxon>
        <taxon>Glomeromycotina</taxon>
        <taxon>Glomeromycetes</taxon>
        <taxon>Diversisporales</taxon>
        <taxon>Gigasporaceae</taxon>
        <taxon>Racocetra</taxon>
    </lineage>
</organism>
<name>A0ACA9RZ80_9GLOM</name>
<keyword evidence="2" id="KW-1185">Reference proteome</keyword>
<proteinExistence type="predicted"/>
<dbReference type="Proteomes" id="UP000789920">
    <property type="component" value="Unassembled WGS sequence"/>
</dbReference>
<accession>A0ACA9RZ80</accession>
<gene>
    <name evidence="1" type="ORF">RPERSI_LOCUS25033</name>
</gene>
<evidence type="ECO:0000313" key="2">
    <source>
        <dbReference type="Proteomes" id="UP000789920"/>
    </source>
</evidence>
<protein>
    <submittedName>
        <fullName evidence="1">13870_t:CDS:1</fullName>
    </submittedName>
</protein>